<protein>
    <submittedName>
        <fullName evidence="2">Uncharacterized protein</fullName>
    </submittedName>
</protein>
<keyword evidence="3" id="KW-1185">Reference proteome</keyword>
<dbReference type="EMBL" id="JAUJFL010000001">
    <property type="protein sequence ID" value="KAK2614704.1"/>
    <property type="molecule type" value="Genomic_DNA"/>
</dbReference>
<comment type="caution">
    <text evidence="2">The sequence shown here is derived from an EMBL/GenBank/DDBJ whole genome shotgun (WGS) entry which is preliminary data.</text>
</comment>
<dbReference type="Proteomes" id="UP001265746">
    <property type="component" value="Unassembled WGS sequence"/>
</dbReference>
<feature type="region of interest" description="Disordered" evidence="1">
    <location>
        <begin position="37"/>
        <end position="56"/>
    </location>
</feature>
<feature type="compositionally biased region" description="Polar residues" evidence="1">
    <location>
        <begin position="42"/>
        <end position="56"/>
    </location>
</feature>
<name>A0AAD9WAW2_PHOAM</name>
<evidence type="ECO:0000313" key="3">
    <source>
        <dbReference type="Proteomes" id="UP001265746"/>
    </source>
</evidence>
<gene>
    <name evidence="2" type="ORF">N8I77_001509</name>
</gene>
<organism evidence="2 3">
    <name type="scientific">Phomopsis amygdali</name>
    <name type="common">Fusicoccum amygdali</name>
    <dbReference type="NCBI Taxonomy" id="1214568"/>
    <lineage>
        <taxon>Eukaryota</taxon>
        <taxon>Fungi</taxon>
        <taxon>Dikarya</taxon>
        <taxon>Ascomycota</taxon>
        <taxon>Pezizomycotina</taxon>
        <taxon>Sordariomycetes</taxon>
        <taxon>Sordariomycetidae</taxon>
        <taxon>Diaporthales</taxon>
        <taxon>Diaporthaceae</taxon>
        <taxon>Diaporthe</taxon>
    </lineage>
</organism>
<evidence type="ECO:0000313" key="2">
    <source>
        <dbReference type="EMBL" id="KAK2614704.1"/>
    </source>
</evidence>
<proteinExistence type="predicted"/>
<reference evidence="2" key="1">
    <citation type="submission" date="2023-06" db="EMBL/GenBank/DDBJ databases">
        <authorList>
            <person name="Noh H."/>
        </authorList>
    </citation>
    <scope>NUCLEOTIDE SEQUENCE</scope>
    <source>
        <strain evidence="2">DUCC20226</strain>
    </source>
</reference>
<evidence type="ECO:0000256" key="1">
    <source>
        <dbReference type="SAM" id="MobiDB-lite"/>
    </source>
</evidence>
<dbReference type="AlphaFoldDB" id="A0AAD9WAW2"/>
<accession>A0AAD9WAW2</accession>
<sequence>MEPSPSTVQRLGATKSLTCFKDAVKAARKLDFIDDLPERAKPNNSRPIPSTSTSALTMSMPTPYGALGSQANFECCQVFLIQDITKPDASTSIASTVEMWVMSNGGSPSPPQDYWPVFLNIPEIRREKFSNSKLSINKEMWESFFKIL</sequence>